<feature type="region of interest" description="Disordered" evidence="1">
    <location>
        <begin position="146"/>
        <end position="179"/>
    </location>
</feature>
<dbReference type="Proteomes" id="UP000000214">
    <property type="component" value="Chromosome"/>
</dbReference>
<reference evidence="2 3" key="1">
    <citation type="journal article" date="2012" name="BMC Genomics">
        <title>The genome sequence of Propionibacterium acidipropionici provides insights into its biotechnological and industrial potential.</title>
        <authorList>
            <person name="Parizzi L.P."/>
            <person name="Grassi M.C."/>
            <person name="Llerena L.A."/>
            <person name="Carazzolle M.F."/>
            <person name="Queiroz V.L."/>
            <person name="Lunardi I."/>
            <person name="Zeidler A.F."/>
            <person name="Teixeira P.J."/>
            <person name="Mieczkowski P."/>
            <person name="Rincones J."/>
            <person name="Pereira G.A."/>
        </authorList>
    </citation>
    <scope>NUCLEOTIDE SEQUENCE [LARGE SCALE GENOMIC DNA]</scope>
    <source>
        <strain evidence="3">ATCC 4875 / DSM 20272 / JCM 6432 / NBRC 12425 / NCIMB 8070</strain>
    </source>
</reference>
<protein>
    <submittedName>
        <fullName evidence="2">Lipoprotein</fullName>
    </submittedName>
</protein>
<feature type="region of interest" description="Disordered" evidence="1">
    <location>
        <begin position="277"/>
        <end position="297"/>
    </location>
</feature>
<dbReference type="AlphaFoldDB" id="K7RVZ6"/>
<dbReference type="STRING" id="1171373.PACID_28340"/>
<evidence type="ECO:0000313" key="3">
    <source>
        <dbReference type="Proteomes" id="UP000000214"/>
    </source>
</evidence>
<dbReference type="EMBL" id="CP003493">
    <property type="protein sequence ID" value="AFV90601.1"/>
    <property type="molecule type" value="Genomic_DNA"/>
</dbReference>
<keyword evidence="2" id="KW-0449">Lipoprotein</keyword>
<proteinExistence type="predicted"/>
<feature type="compositionally biased region" description="Basic and acidic residues" evidence="1">
    <location>
        <begin position="277"/>
        <end position="293"/>
    </location>
</feature>
<name>K7RVZ6_ACIA4</name>
<gene>
    <name evidence="2" type="ordered locus">PACID_28340</name>
</gene>
<dbReference type="KEGG" id="pbo:PACID_28340"/>
<feature type="compositionally biased region" description="Low complexity" evidence="1">
    <location>
        <begin position="155"/>
        <end position="172"/>
    </location>
</feature>
<dbReference type="PATRIC" id="fig|1171373.8.peg.2785"/>
<sequence>MRAAPAVTWLPRRPPSGRPARFLRVRRCAWGGRAGRPLLSVGLCYGLWAMGLGCLCVAGWCESGSYPQISNRPWSLWCRFCHPSAMVWAKARATVRGAESSGDRGCALVGRVLARSAGVRGAMAAGLALVMVSGVAGCARDDAVAGGSPSGSGGSATASGSGVSRPRGSGVSTPAPSEDPLFTEAKAVHLKYVEEMVKLDRAGGADALPASMKAVVGGDFEKALKYGYAEMKVKNFRETTSEKWKVTDVWPIKADGSHAVGVGACVDFTKFHYESPDGSRKGDGTMRRDEVQLSRRGGTLVITDGSSKQVEKCER</sequence>
<dbReference type="HOGENOM" id="CLU_882377_0_0_11"/>
<evidence type="ECO:0000313" key="2">
    <source>
        <dbReference type="EMBL" id="AFV90601.1"/>
    </source>
</evidence>
<accession>K7RVZ6</accession>
<organism evidence="2 3">
    <name type="scientific">Acidipropionibacterium acidipropionici (strain ATCC 4875 / DSM 20272 / JCM 6432 / NBRC 12425 / NCIMB 8070 / 4)</name>
    <name type="common">Propionibacterium acidipropionici</name>
    <dbReference type="NCBI Taxonomy" id="1171373"/>
    <lineage>
        <taxon>Bacteria</taxon>
        <taxon>Bacillati</taxon>
        <taxon>Actinomycetota</taxon>
        <taxon>Actinomycetes</taxon>
        <taxon>Propionibacteriales</taxon>
        <taxon>Propionibacteriaceae</taxon>
        <taxon>Acidipropionibacterium</taxon>
    </lineage>
</organism>
<evidence type="ECO:0000256" key="1">
    <source>
        <dbReference type="SAM" id="MobiDB-lite"/>
    </source>
</evidence>